<reference evidence="6" key="1">
    <citation type="journal article" date="2023" name="Insect Mol. Biol.">
        <title>Genome sequencing provides insights into the evolution of gene families encoding plant cell wall-degrading enzymes in longhorned beetles.</title>
        <authorList>
            <person name="Shin N.R."/>
            <person name="Okamura Y."/>
            <person name="Kirsch R."/>
            <person name="Pauchet Y."/>
        </authorList>
    </citation>
    <scope>NUCLEOTIDE SEQUENCE</scope>
    <source>
        <strain evidence="6">AMC_N1</strain>
    </source>
</reference>
<evidence type="ECO:0000313" key="6">
    <source>
        <dbReference type="EMBL" id="KAJ8944126.1"/>
    </source>
</evidence>
<dbReference type="EMBL" id="JAPWTK010000266">
    <property type="protein sequence ID" value="KAJ8944126.1"/>
    <property type="molecule type" value="Genomic_DNA"/>
</dbReference>
<feature type="signal peptide" evidence="5">
    <location>
        <begin position="1"/>
        <end position="18"/>
    </location>
</feature>
<evidence type="ECO:0000256" key="1">
    <source>
        <dbReference type="ARBA" id="ARBA00009995"/>
    </source>
</evidence>
<accession>A0AAV8XZH9</accession>
<dbReference type="GO" id="GO:0008194">
    <property type="term" value="F:UDP-glycosyltransferase activity"/>
    <property type="evidence" value="ECO:0007669"/>
    <property type="project" value="InterPro"/>
</dbReference>
<dbReference type="PANTHER" id="PTHR48043:SF159">
    <property type="entry name" value="EG:EG0003.4 PROTEIN-RELATED"/>
    <property type="match status" value="1"/>
</dbReference>
<keyword evidence="4" id="KW-0812">Transmembrane</keyword>
<feature type="transmembrane region" description="Helical" evidence="4">
    <location>
        <begin position="430"/>
        <end position="449"/>
    </location>
</feature>
<dbReference type="SUPFAM" id="SSF53756">
    <property type="entry name" value="UDP-Glycosyltransferase/glycogen phosphorylase"/>
    <property type="match status" value="1"/>
</dbReference>
<dbReference type="Proteomes" id="UP001162162">
    <property type="component" value="Unassembled WGS sequence"/>
</dbReference>
<dbReference type="FunFam" id="3.40.50.2000:FF:000021">
    <property type="entry name" value="UDP-glucuronosyltransferase"/>
    <property type="match status" value="1"/>
</dbReference>
<organism evidence="6 7">
    <name type="scientific">Aromia moschata</name>
    <dbReference type="NCBI Taxonomy" id="1265417"/>
    <lineage>
        <taxon>Eukaryota</taxon>
        <taxon>Metazoa</taxon>
        <taxon>Ecdysozoa</taxon>
        <taxon>Arthropoda</taxon>
        <taxon>Hexapoda</taxon>
        <taxon>Insecta</taxon>
        <taxon>Pterygota</taxon>
        <taxon>Neoptera</taxon>
        <taxon>Endopterygota</taxon>
        <taxon>Coleoptera</taxon>
        <taxon>Polyphaga</taxon>
        <taxon>Cucujiformia</taxon>
        <taxon>Chrysomeloidea</taxon>
        <taxon>Cerambycidae</taxon>
        <taxon>Cerambycinae</taxon>
        <taxon>Callichromatini</taxon>
        <taxon>Aromia</taxon>
    </lineage>
</organism>
<evidence type="ECO:0000313" key="7">
    <source>
        <dbReference type="Proteomes" id="UP001162162"/>
    </source>
</evidence>
<comment type="similarity">
    <text evidence="1">Belongs to the UDP-glycosyltransferase family.</text>
</comment>
<dbReference type="InterPro" id="IPR050271">
    <property type="entry name" value="UDP-glycosyltransferase"/>
</dbReference>
<keyword evidence="7" id="KW-1185">Reference proteome</keyword>
<evidence type="ECO:0000256" key="5">
    <source>
        <dbReference type="SAM" id="SignalP"/>
    </source>
</evidence>
<evidence type="ECO:0000256" key="4">
    <source>
        <dbReference type="SAM" id="Phobius"/>
    </source>
</evidence>
<dbReference type="AlphaFoldDB" id="A0AAV8XZH9"/>
<evidence type="ECO:0008006" key="8">
    <source>
        <dbReference type="Google" id="ProtNLM"/>
    </source>
</evidence>
<evidence type="ECO:0000256" key="2">
    <source>
        <dbReference type="ARBA" id="ARBA00022676"/>
    </source>
</evidence>
<dbReference type="PANTHER" id="PTHR48043">
    <property type="entry name" value="EG:EG0003.4 PROTEIN-RELATED"/>
    <property type="match status" value="1"/>
</dbReference>
<proteinExistence type="inferred from homology"/>
<keyword evidence="2" id="KW-0328">Glycosyltransferase</keyword>
<dbReference type="InterPro" id="IPR002213">
    <property type="entry name" value="UDP_glucos_trans"/>
</dbReference>
<dbReference type="Gene3D" id="3.40.50.2000">
    <property type="entry name" value="Glycogen Phosphorylase B"/>
    <property type="match status" value="1"/>
</dbReference>
<sequence length="488" mass="55796">MIVISFLLFAIEVACVNSANILGIIPTASFSHQVPFHPLWREFDEGKGFLDIADTLARMMNEANEAQLSSPEIQNLIHNESLHFDLLMVEAQLPGMMAFSWRFKCPMIGIASLDASKHYHTVLGNPNHPVINPDVNLPVNDPEELTFKERISAFLYGIIYEYVFMYGKVYPGTHMQFKQYFGEDLPSFDDLLQNISMLFVNTNPIFQNVRALHPNTVAIGGTLHLKAPEPLPRELQEYLDNSTNGLIYFSLGGNVQGYLIADIFKDILAAFSELPYNFLIKSDLEMDDLPSNVRIGTWFPQQDIFRHPNVKLFISQGGLQSLQESVINGIPVIGIPFFGDQFSNVHKMMKKGYGIKLEKTKISKESMKSAILQIMNDSKYRETAKELSEILKDEEMSGLQKAVWWTEYVLRHKGASHWRSPTVGMPFWKFYLLDVICFIGFLTCVLPFCQLQSTKTSVKETKHIYFNFNRNLPIENYKIAKYIIFVNK</sequence>
<gene>
    <name evidence="6" type="ORF">NQ318_013309</name>
</gene>
<dbReference type="CDD" id="cd03784">
    <property type="entry name" value="GT1_Gtf-like"/>
    <property type="match status" value="1"/>
</dbReference>
<keyword evidence="3" id="KW-0808">Transferase</keyword>
<dbReference type="Pfam" id="PF00201">
    <property type="entry name" value="UDPGT"/>
    <property type="match status" value="1"/>
</dbReference>
<feature type="chain" id="PRO_5043765276" description="UDP-glucuronosyltransferase" evidence="5">
    <location>
        <begin position="19"/>
        <end position="488"/>
    </location>
</feature>
<keyword evidence="4" id="KW-0472">Membrane</keyword>
<name>A0AAV8XZH9_9CUCU</name>
<keyword evidence="4" id="KW-1133">Transmembrane helix</keyword>
<evidence type="ECO:0000256" key="3">
    <source>
        <dbReference type="ARBA" id="ARBA00022679"/>
    </source>
</evidence>
<comment type="caution">
    <text evidence="6">The sequence shown here is derived from an EMBL/GenBank/DDBJ whole genome shotgun (WGS) entry which is preliminary data.</text>
</comment>
<keyword evidence="5" id="KW-0732">Signal</keyword>
<protein>
    <recommendedName>
        <fullName evidence="8">UDP-glucuronosyltransferase</fullName>
    </recommendedName>
</protein>